<dbReference type="SUPFAM" id="SSF54211">
    <property type="entry name" value="Ribosomal protein S5 domain 2-like"/>
    <property type="match status" value="1"/>
</dbReference>
<evidence type="ECO:0000256" key="2">
    <source>
        <dbReference type="ARBA" id="ARBA00021975"/>
    </source>
</evidence>
<dbReference type="InterPro" id="IPR042120">
    <property type="entry name" value="MutL_C_dimsub"/>
</dbReference>
<organism evidence="8 9">
    <name type="scientific">Aequorivita viscosa</name>
    <dbReference type="NCBI Taxonomy" id="797419"/>
    <lineage>
        <taxon>Bacteria</taxon>
        <taxon>Pseudomonadati</taxon>
        <taxon>Bacteroidota</taxon>
        <taxon>Flavobacteriia</taxon>
        <taxon>Flavobacteriales</taxon>
        <taxon>Flavobacteriaceae</taxon>
        <taxon>Aequorivita</taxon>
    </lineage>
</organism>
<dbReference type="Gene3D" id="3.30.1370.100">
    <property type="entry name" value="MutL, C-terminal domain, regulatory subdomain"/>
    <property type="match status" value="1"/>
</dbReference>
<dbReference type="InterPro" id="IPR002099">
    <property type="entry name" value="MutL/Mlh/PMS"/>
</dbReference>
<feature type="domain" description="DNA mismatch repair protein S5" evidence="7">
    <location>
        <begin position="209"/>
        <end position="327"/>
    </location>
</feature>
<dbReference type="PANTHER" id="PTHR10073:SF12">
    <property type="entry name" value="DNA MISMATCH REPAIR PROTEIN MLH1"/>
    <property type="match status" value="1"/>
</dbReference>
<evidence type="ECO:0000256" key="3">
    <source>
        <dbReference type="ARBA" id="ARBA00022763"/>
    </source>
</evidence>
<dbReference type="SUPFAM" id="SSF55874">
    <property type="entry name" value="ATPase domain of HSP90 chaperone/DNA topoisomerase II/histidine kinase"/>
    <property type="match status" value="1"/>
</dbReference>
<dbReference type="InterPro" id="IPR037198">
    <property type="entry name" value="MutL_C_sf"/>
</dbReference>
<evidence type="ECO:0000313" key="9">
    <source>
        <dbReference type="Proteomes" id="UP000184172"/>
    </source>
</evidence>
<evidence type="ECO:0000259" key="7">
    <source>
        <dbReference type="SMART" id="SM01340"/>
    </source>
</evidence>
<dbReference type="CDD" id="cd00782">
    <property type="entry name" value="MutL_Trans"/>
    <property type="match status" value="1"/>
</dbReference>
<dbReference type="Pfam" id="PF13589">
    <property type="entry name" value="HATPase_c_3"/>
    <property type="match status" value="1"/>
</dbReference>
<dbReference type="Proteomes" id="UP000184172">
    <property type="component" value="Unassembled WGS sequence"/>
</dbReference>
<dbReference type="Gene3D" id="3.30.230.10">
    <property type="match status" value="1"/>
</dbReference>
<dbReference type="Gene3D" id="3.30.1540.20">
    <property type="entry name" value="MutL, C-terminal domain, dimerisation subdomain"/>
    <property type="match status" value="1"/>
</dbReference>
<dbReference type="RefSeq" id="WP_073218091.1">
    <property type="nucleotide sequence ID" value="NZ_FNNS01000013.1"/>
</dbReference>
<dbReference type="GO" id="GO:0005524">
    <property type="term" value="F:ATP binding"/>
    <property type="evidence" value="ECO:0007669"/>
    <property type="project" value="InterPro"/>
</dbReference>
<dbReference type="Gene3D" id="3.30.565.10">
    <property type="entry name" value="Histidine kinase-like ATPase, C-terminal domain"/>
    <property type="match status" value="1"/>
</dbReference>
<dbReference type="SUPFAM" id="SSF118116">
    <property type="entry name" value="DNA mismatch repair protein MutL"/>
    <property type="match status" value="1"/>
</dbReference>
<evidence type="ECO:0000256" key="1">
    <source>
        <dbReference type="ARBA" id="ARBA00006082"/>
    </source>
</evidence>
<keyword evidence="3 5" id="KW-0227">DNA damage</keyword>
<dbReference type="SMART" id="SM00853">
    <property type="entry name" value="MutL_C"/>
    <property type="match status" value="1"/>
</dbReference>
<sequence length="625" mass="69748">MTDIIQLLPDHVANQIAAGEVVQRPASVVKELLENAIDAKATSITLVVKDAGKTLVQVTDDGVGMSVTDARLSFERHATSKIKSAEDLFNLHTKGFRGEALASIAAIAHVELKTKTEGNDIGTHLTIEGSKVISQDPAVVPKGTTIAVKNLFYNIPARRNFLKSNTVETRHIIDEFHRVALAHPSVAFQMIHNGSDVFNLPASNSRQRIVNIFGSKTNEKLVPVNEETEILKINGFVLKPEYGKKSRGEQFFFVNDRFIRSSYLHHAVASAYEGLMKNGVHPGYFLFLDVDPHSIDINIHPTKTEIKFDDEHAIYAMLRATVKHSLGQFNIAPVLDFERDKGFDTPYEYGKKSPKAPSIEVDRDFNPFKEKPKQGNINFPFERARTSSVGANPSWESLYVGLHDEIETTETSDPVSIHQIEFESEEVTGNLFENDKSETGQVTFQLQNKYVVSPLKTGLMVIHQNLAHQRILYEELLKNITVKEAVSQQLLFPLQLNFSKSDVEIIAKIREQLEHTGFVFSELKGENIEISGIPVMIVESLVVNLLQQLVYNIKEDLPDSGFSQNDMLAKSMAASMAIKTGVSLNSEEQEHLINQLFACKEPTVSPGNKPVFTIINLGEIDKKFM</sequence>
<dbReference type="InterPro" id="IPR042121">
    <property type="entry name" value="MutL_C_regsub"/>
</dbReference>
<dbReference type="GO" id="GO:0030983">
    <property type="term" value="F:mismatched DNA binding"/>
    <property type="evidence" value="ECO:0007669"/>
    <property type="project" value="InterPro"/>
</dbReference>
<feature type="domain" description="MutL C-terminal dimerisation" evidence="6">
    <location>
        <begin position="442"/>
        <end position="584"/>
    </location>
</feature>
<dbReference type="InterPro" id="IPR036890">
    <property type="entry name" value="HATPase_C_sf"/>
</dbReference>
<dbReference type="GO" id="GO:0006298">
    <property type="term" value="P:mismatch repair"/>
    <property type="evidence" value="ECO:0007669"/>
    <property type="project" value="UniProtKB-UniRule"/>
</dbReference>
<gene>
    <name evidence="5" type="primary">mutL</name>
    <name evidence="8" type="ORF">SAMN04487908_11243</name>
</gene>
<protein>
    <recommendedName>
        <fullName evidence="2 5">DNA mismatch repair protein MutL</fullName>
    </recommendedName>
</protein>
<dbReference type="STRING" id="797419.SAMN05216556_11361"/>
<proteinExistence type="inferred from homology"/>
<dbReference type="Pfam" id="PF08676">
    <property type="entry name" value="MutL_C"/>
    <property type="match status" value="1"/>
</dbReference>
<dbReference type="NCBIfam" id="TIGR00585">
    <property type="entry name" value="mutl"/>
    <property type="match status" value="1"/>
</dbReference>
<dbReference type="InterPro" id="IPR020568">
    <property type="entry name" value="Ribosomal_Su5_D2-typ_SF"/>
</dbReference>
<comment type="function">
    <text evidence="5">This protein is involved in the repair of mismatches in DNA. It is required for dam-dependent methyl-directed DNA mismatch repair. May act as a 'molecular matchmaker', a protein that promotes the formation of a stable complex between two or more DNA-binding proteins in an ATP-dependent manner without itself being part of a final effector complex.</text>
</comment>
<dbReference type="InterPro" id="IPR013507">
    <property type="entry name" value="DNA_mismatch_S5_2-like"/>
</dbReference>
<evidence type="ECO:0000259" key="6">
    <source>
        <dbReference type="SMART" id="SM00853"/>
    </source>
</evidence>
<dbReference type="HAMAP" id="MF_00149">
    <property type="entry name" value="DNA_mis_repair"/>
    <property type="match status" value="1"/>
</dbReference>
<dbReference type="SMART" id="SM01340">
    <property type="entry name" value="DNA_mis_repair"/>
    <property type="match status" value="1"/>
</dbReference>
<reference evidence="9" key="1">
    <citation type="submission" date="2016-11" db="EMBL/GenBank/DDBJ databases">
        <authorList>
            <person name="Varghese N."/>
            <person name="Submissions S."/>
        </authorList>
    </citation>
    <scope>NUCLEOTIDE SEQUENCE [LARGE SCALE GENOMIC DNA]</scope>
    <source>
        <strain evidence="9">DSM 26349</strain>
    </source>
</reference>
<dbReference type="InterPro" id="IPR014721">
    <property type="entry name" value="Ribsml_uS5_D2-typ_fold_subgr"/>
</dbReference>
<dbReference type="GO" id="GO:0140664">
    <property type="term" value="F:ATP-dependent DNA damage sensor activity"/>
    <property type="evidence" value="ECO:0007669"/>
    <property type="project" value="InterPro"/>
</dbReference>
<dbReference type="InterPro" id="IPR038973">
    <property type="entry name" value="MutL/Mlh/Pms-like"/>
</dbReference>
<dbReference type="GO" id="GO:0032300">
    <property type="term" value="C:mismatch repair complex"/>
    <property type="evidence" value="ECO:0007669"/>
    <property type="project" value="InterPro"/>
</dbReference>
<keyword evidence="9" id="KW-1185">Reference proteome</keyword>
<dbReference type="InterPro" id="IPR014762">
    <property type="entry name" value="DNA_mismatch_repair_CS"/>
</dbReference>
<evidence type="ECO:0000256" key="4">
    <source>
        <dbReference type="ARBA" id="ARBA00023204"/>
    </source>
</evidence>
<dbReference type="InterPro" id="IPR020667">
    <property type="entry name" value="DNA_mismatch_repair_MutL"/>
</dbReference>
<dbReference type="GO" id="GO:0016887">
    <property type="term" value="F:ATP hydrolysis activity"/>
    <property type="evidence" value="ECO:0007669"/>
    <property type="project" value="InterPro"/>
</dbReference>
<dbReference type="CDD" id="cd16926">
    <property type="entry name" value="HATPase_MutL-MLH-PMS-like"/>
    <property type="match status" value="1"/>
</dbReference>
<dbReference type="Pfam" id="PF01119">
    <property type="entry name" value="DNA_mis_repair"/>
    <property type="match status" value="1"/>
</dbReference>
<evidence type="ECO:0000256" key="5">
    <source>
        <dbReference type="HAMAP-Rule" id="MF_00149"/>
    </source>
</evidence>
<name>A0A1M6HSX1_9FLAO</name>
<keyword evidence="4 5" id="KW-0234">DNA repair</keyword>
<dbReference type="EMBL" id="FQYV01000012">
    <property type="protein sequence ID" value="SHJ25214.1"/>
    <property type="molecule type" value="Genomic_DNA"/>
</dbReference>
<evidence type="ECO:0000313" key="8">
    <source>
        <dbReference type="EMBL" id="SHJ25214.1"/>
    </source>
</evidence>
<accession>A0A1M6HSX1</accession>
<dbReference type="AlphaFoldDB" id="A0A1M6HSX1"/>
<dbReference type="OrthoDB" id="9763467at2"/>
<dbReference type="PROSITE" id="PS00058">
    <property type="entry name" value="DNA_MISMATCH_REPAIR_1"/>
    <property type="match status" value="1"/>
</dbReference>
<dbReference type="FunFam" id="3.30.565.10:FF:000003">
    <property type="entry name" value="DNA mismatch repair endonuclease MutL"/>
    <property type="match status" value="1"/>
</dbReference>
<dbReference type="PANTHER" id="PTHR10073">
    <property type="entry name" value="DNA MISMATCH REPAIR PROTEIN MLH, PMS, MUTL"/>
    <property type="match status" value="1"/>
</dbReference>
<dbReference type="InterPro" id="IPR014790">
    <property type="entry name" value="MutL_C"/>
</dbReference>
<comment type="similarity">
    <text evidence="1 5">Belongs to the DNA mismatch repair MutL/HexB family.</text>
</comment>